<dbReference type="AlphaFoldDB" id="A0A0N5AFE2"/>
<dbReference type="Proteomes" id="UP000046393">
    <property type="component" value="Unplaced"/>
</dbReference>
<dbReference type="WBParaSite" id="SMUV_0000299401-mRNA-1">
    <property type="protein sequence ID" value="SMUV_0000299401-mRNA-1"/>
    <property type="gene ID" value="SMUV_0000299401"/>
</dbReference>
<protein>
    <submittedName>
        <fullName evidence="2">Ovule protein</fullName>
    </submittedName>
</protein>
<accession>A0A0N5AFE2</accession>
<reference evidence="2" key="1">
    <citation type="submission" date="2017-02" db="UniProtKB">
        <authorList>
            <consortium name="WormBaseParasite"/>
        </authorList>
    </citation>
    <scope>IDENTIFICATION</scope>
</reference>
<evidence type="ECO:0000313" key="1">
    <source>
        <dbReference type="Proteomes" id="UP000046393"/>
    </source>
</evidence>
<proteinExistence type="predicted"/>
<organism evidence="1 2">
    <name type="scientific">Syphacia muris</name>
    <dbReference type="NCBI Taxonomy" id="451379"/>
    <lineage>
        <taxon>Eukaryota</taxon>
        <taxon>Metazoa</taxon>
        <taxon>Ecdysozoa</taxon>
        <taxon>Nematoda</taxon>
        <taxon>Chromadorea</taxon>
        <taxon>Rhabditida</taxon>
        <taxon>Spirurina</taxon>
        <taxon>Oxyuridomorpha</taxon>
        <taxon>Oxyuroidea</taxon>
        <taxon>Oxyuridae</taxon>
        <taxon>Syphacia</taxon>
    </lineage>
</organism>
<sequence>MLNAAAFFAVKVQETFRASANVSSFRPSSSLSAQKLQISEFKLSFFLCHHLVNSILEGDNLESVESNVRVNVLMFKIA</sequence>
<name>A0A0N5AFE2_9BILA</name>
<keyword evidence="1" id="KW-1185">Reference proteome</keyword>
<evidence type="ECO:0000313" key="2">
    <source>
        <dbReference type="WBParaSite" id="SMUV_0000299401-mRNA-1"/>
    </source>
</evidence>